<keyword evidence="4" id="KW-0731">Sigma factor</keyword>
<dbReference type="Pfam" id="PF04542">
    <property type="entry name" value="Sigma70_r2"/>
    <property type="match status" value="1"/>
</dbReference>
<keyword evidence="3" id="KW-0805">Transcription regulation</keyword>
<keyword evidence="6" id="KW-0804">Transcription</keyword>
<dbReference type="Gene3D" id="1.10.10.10">
    <property type="entry name" value="Winged helix-like DNA-binding domain superfamily/Winged helix DNA-binding domain"/>
    <property type="match status" value="1"/>
</dbReference>
<dbReference type="InterPro" id="IPR037401">
    <property type="entry name" value="SnoaL-like"/>
</dbReference>
<proteinExistence type="inferred from homology"/>
<evidence type="ECO:0000256" key="3">
    <source>
        <dbReference type="ARBA" id="ARBA00023015"/>
    </source>
</evidence>
<dbReference type="Gene3D" id="1.10.1740.10">
    <property type="match status" value="1"/>
</dbReference>
<dbReference type="InterPro" id="IPR007627">
    <property type="entry name" value="RNA_pol_sigma70_r2"/>
</dbReference>
<dbReference type="SUPFAM" id="SSF88946">
    <property type="entry name" value="Sigma2 domain of RNA polymerase sigma factors"/>
    <property type="match status" value="1"/>
</dbReference>
<evidence type="ECO:0000259" key="8">
    <source>
        <dbReference type="Pfam" id="PF08281"/>
    </source>
</evidence>
<evidence type="ECO:0000256" key="1">
    <source>
        <dbReference type="ARBA" id="ARBA00010641"/>
    </source>
</evidence>
<evidence type="ECO:0000256" key="5">
    <source>
        <dbReference type="ARBA" id="ARBA00023125"/>
    </source>
</evidence>
<dbReference type="InterPro" id="IPR013324">
    <property type="entry name" value="RNA_pol_sigma_r3/r4-like"/>
</dbReference>
<dbReference type="RefSeq" id="WP_343888148.1">
    <property type="nucleotide sequence ID" value="NZ_BAAAEH010000007.1"/>
</dbReference>
<dbReference type="Pfam" id="PF08281">
    <property type="entry name" value="Sigma70_r4_2"/>
    <property type="match status" value="1"/>
</dbReference>
<evidence type="ECO:0000259" key="9">
    <source>
        <dbReference type="Pfam" id="PF12680"/>
    </source>
</evidence>
<comment type="caution">
    <text evidence="10">The sequence shown here is derived from an EMBL/GenBank/DDBJ whole genome shotgun (WGS) entry which is preliminary data.</text>
</comment>
<dbReference type="InterPro" id="IPR013325">
    <property type="entry name" value="RNA_pol_sigma_r2"/>
</dbReference>
<dbReference type="InterPro" id="IPR032710">
    <property type="entry name" value="NTF2-like_dom_sf"/>
</dbReference>
<dbReference type="InterPro" id="IPR039425">
    <property type="entry name" value="RNA_pol_sigma-70-like"/>
</dbReference>
<dbReference type="InterPro" id="IPR014284">
    <property type="entry name" value="RNA_pol_sigma-70_dom"/>
</dbReference>
<comment type="similarity">
    <text evidence="1">Belongs to the sigma-70 factor family. ECF subfamily.</text>
</comment>
<dbReference type="EMBL" id="JBDIME010000024">
    <property type="protein sequence ID" value="MEN2792131.1"/>
    <property type="molecule type" value="Genomic_DNA"/>
</dbReference>
<feature type="domain" description="SnoaL-like" evidence="9">
    <location>
        <begin position="188"/>
        <end position="259"/>
    </location>
</feature>
<gene>
    <name evidence="10" type="ORF">ABC974_21050</name>
</gene>
<organism evidence="10 11">
    <name type="scientific">Sphingomonas oligophenolica</name>
    <dbReference type="NCBI Taxonomy" id="301154"/>
    <lineage>
        <taxon>Bacteria</taxon>
        <taxon>Pseudomonadati</taxon>
        <taxon>Pseudomonadota</taxon>
        <taxon>Alphaproteobacteria</taxon>
        <taxon>Sphingomonadales</taxon>
        <taxon>Sphingomonadaceae</taxon>
        <taxon>Sphingomonas</taxon>
    </lineage>
</organism>
<comment type="subunit">
    <text evidence="2">Interacts transiently with the RNA polymerase catalytic core formed by RpoA, RpoB, RpoC and RpoZ (2 alpha, 1 beta, 1 beta' and 1 omega subunit) to form the RNA polymerase holoenzyme that can initiate transcription.</text>
</comment>
<dbReference type="SUPFAM" id="SSF88659">
    <property type="entry name" value="Sigma3 and sigma4 domains of RNA polymerase sigma factors"/>
    <property type="match status" value="1"/>
</dbReference>
<evidence type="ECO:0000256" key="6">
    <source>
        <dbReference type="ARBA" id="ARBA00023163"/>
    </source>
</evidence>
<feature type="domain" description="RNA polymerase sigma factor 70 region 4 type 2" evidence="8">
    <location>
        <begin position="112"/>
        <end position="163"/>
    </location>
</feature>
<dbReference type="Proteomes" id="UP001419910">
    <property type="component" value="Unassembled WGS sequence"/>
</dbReference>
<dbReference type="Gene3D" id="3.10.450.50">
    <property type="match status" value="1"/>
</dbReference>
<dbReference type="PANTHER" id="PTHR43133:SF8">
    <property type="entry name" value="RNA POLYMERASE SIGMA FACTOR HI_1459-RELATED"/>
    <property type="match status" value="1"/>
</dbReference>
<evidence type="ECO:0000256" key="4">
    <source>
        <dbReference type="ARBA" id="ARBA00023082"/>
    </source>
</evidence>
<keyword evidence="11" id="KW-1185">Reference proteome</keyword>
<dbReference type="NCBIfam" id="TIGR02937">
    <property type="entry name" value="sigma70-ECF"/>
    <property type="match status" value="1"/>
</dbReference>
<sequence length="309" mass="33721">MRDSARETGDAARTAFDRRLGEIRPALHRYAARMTGSALDGEDVVQDALVHALAAFNGASPLENVDGWLFRITHNAAIDFLRGRSRRGAALPLDMAGAVTAVDDTASRIASRAALRAFMQLPPQPRSAVILKDVLGHSNDEIGAILGATLPAVKAALHRGRAQFKLLAEAGGERPLPTLDNDQLARLARYVDRFNAHDFDGVRAMLSEDVRFDLVTRARSVGRSAITSYFTNYRGIDDWHLRIGLVDGQLAVIMTDPRTGTSNPTNIIALDWAGDSVSRIRDFRYARYVLDGAEIVLLPQVGQRRLTGA</sequence>
<dbReference type="InterPro" id="IPR013249">
    <property type="entry name" value="RNA_pol_sigma70_r4_t2"/>
</dbReference>
<accession>A0ABU9Y8L5</accession>
<dbReference type="PANTHER" id="PTHR43133">
    <property type="entry name" value="RNA POLYMERASE ECF-TYPE SIGMA FACTO"/>
    <property type="match status" value="1"/>
</dbReference>
<keyword evidence="5" id="KW-0238">DNA-binding</keyword>
<dbReference type="SUPFAM" id="SSF54427">
    <property type="entry name" value="NTF2-like"/>
    <property type="match status" value="1"/>
</dbReference>
<evidence type="ECO:0000256" key="2">
    <source>
        <dbReference type="ARBA" id="ARBA00011344"/>
    </source>
</evidence>
<dbReference type="Pfam" id="PF12680">
    <property type="entry name" value="SnoaL_2"/>
    <property type="match status" value="1"/>
</dbReference>
<name>A0ABU9Y8L5_9SPHN</name>
<evidence type="ECO:0000259" key="7">
    <source>
        <dbReference type="Pfam" id="PF04542"/>
    </source>
</evidence>
<protein>
    <submittedName>
        <fullName evidence="10">Sigma-70 family RNA polymerase sigma factor</fullName>
    </submittedName>
</protein>
<reference evidence="10 11" key="1">
    <citation type="submission" date="2024-05" db="EMBL/GenBank/DDBJ databases">
        <authorList>
            <person name="Liu Q."/>
            <person name="Xin Y.-H."/>
        </authorList>
    </citation>
    <scope>NUCLEOTIDE SEQUENCE [LARGE SCALE GENOMIC DNA]</scope>
    <source>
        <strain evidence="10 11">CGMCC 1.10181</strain>
    </source>
</reference>
<feature type="domain" description="RNA polymerase sigma-70 region 2" evidence="7">
    <location>
        <begin position="24"/>
        <end position="87"/>
    </location>
</feature>
<dbReference type="InterPro" id="IPR036388">
    <property type="entry name" value="WH-like_DNA-bd_sf"/>
</dbReference>
<evidence type="ECO:0000313" key="11">
    <source>
        <dbReference type="Proteomes" id="UP001419910"/>
    </source>
</evidence>
<evidence type="ECO:0000313" key="10">
    <source>
        <dbReference type="EMBL" id="MEN2792131.1"/>
    </source>
</evidence>